<comment type="subcellular location">
    <subcellularLocation>
        <location evidence="1">Membrane</location>
        <topology evidence="1">Multi-pass membrane protein</topology>
    </subcellularLocation>
</comment>
<feature type="domain" description="Sodium/calcium exchanger membrane region" evidence="6">
    <location>
        <begin position="3"/>
        <end position="157"/>
    </location>
</feature>
<feature type="transmembrane region" description="Helical" evidence="5">
    <location>
        <begin position="282"/>
        <end position="302"/>
    </location>
</feature>
<evidence type="ECO:0000259" key="6">
    <source>
        <dbReference type="Pfam" id="PF01699"/>
    </source>
</evidence>
<dbReference type="EMBL" id="CADCVV010000095">
    <property type="protein sequence ID" value="CAA9499968.1"/>
    <property type="molecule type" value="Genomic_DNA"/>
</dbReference>
<dbReference type="PANTHER" id="PTHR10846:SF8">
    <property type="entry name" value="INNER MEMBRANE PROTEIN YRBG"/>
    <property type="match status" value="1"/>
</dbReference>
<feature type="transmembrane region" description="Helical" evidence="5">
    <location>
        <begin position="213"/>
        <end position="232"/>
    </location>
</feature>
<dbReference type="InterPro" id="IPR004481">
    <property type="entry name" value="K/Na/Ca-exchanger"/>
</dbReference>
<dbReference type="GO" id="GO:0006874">
    <property type="term" value="P:intracellular calcium ion homeostasis"/>
    <property type="evidence" value="ECO:0007669"/>
    <property type="project" value="TreeGrafter"/>
</dbReference>
<dbReference type="GO" id="GO:0005262">
    <property type="term" value="F:calcium channel activity"/>
    <property type="evidence" value="ECO:0007669"/>
    <property type="project" value="TreeGrafter"/>
</dbReference>
<feature type="transmembrane region" description="Helical" evidence="5">
    <location>
        <begin position="188"/>
        <end position="207"/>
    </location>
</feature>
<dbReference type="Pfam" id="PF01699">
    <property type="entry name" value="Na_Ca_ex"/>
    <property type="match status" value="2"/>
</dbReference>
<feature type="transmembrane region" description="Helical" evidence="5">
    <location>
        <begin position="309"/>
        <end position="328"/>
    </location>
</feature>
<evidence type="ECO:0000313" key="7">
    <source>
        <dbReference type="EMBL" id="CAA9499968.1"/>
    </source>
</evidence>
<accession>A0A6J4SPC9</accession>
<evidence type="ECO:0000256" key="3">
    <source>
        <dbReference type="ARBA" id="ARBA00022989"/>
    </source>
</evidence>
<protein>
    <submittedName>
        <fullName evidence="7">Sodium/calcium exchanger membrane region</fullName>
    </submittedName>
</protein>
<evidence type="ECO:0000256" key="1">
    <source>
        <dbReference type="ARBA" id="ARBA00004141"/>
    </source>
</evidence>
<evidence type="ECO:0000256" key="4">
    <source>
        <dbReference type="ARBA" id="ARBA00023136"/>
    </source>
</evidence>
<dbReference type="AlphaFoldDB" id="A0A6J4SPC9"/>
<keyword evidence="3 5" id="KW-1133">Transmembrane helix</keyword>
<gene>
    <name evidence="7" type="ORF">AVDCRST_MAG17-1312</name>
</gene>
<organism evidence="7">
    <name type="scientific">uncultured Solirubrobacterales bacterium</name>
    <dbReference type="NCBI Taxonomy" id="768556"/>
    <lineage>
        <taxon>Bacteria</taxon>
        <taxon>Bacillati</taxon>
        <taxon>Actinomycetota</taxon>
        <taxon>Thermoleophilia</taxon>
        <taxon>Solirubrobacterales</taxon>
        <taxon>environmental samples</taxon>
    </lineage>
</organism>
<reference evidence="7" key="1">
    <citation type="submission" date="2020-02" db="EMBL/GenBank/DDBJ databases">
        <authorList>
            <person name="Meier V. D."/>
        </authorList>
    </citation>
    <scope>NUCLEOTIDE SEQUENCE</scope>
    <source>
        <strain evidence="7">AVDCRST_MAG17</strain>
    </source>
</reference>
<dbReference type="GO" id="GO:0008273">
    <property type="term" value="F:calcium, potassium:sodium antiporter activity"/>
    <property type="evidence" value="ECO:0007669"/>
    <property type="project" value="TreeGrafter"/>
</dbReference>
<dbReference type="PANTHER" id="PTHR10846">
    <property type="entry name" value="SODIUM/POTASSIUM/CALCIUM EXCHANGER"/>
    <property type="match status" value="1"/>
</dbReference>
<feature type="transmembrane region" description="Helical" evidence="5">
    <location>
        <begin position="117"/>
        <end position="134"/>
    </location>
</feature>
<dbReference type="InterPro" id="IPR044880">
    <property type="entry name" value="NCX_ion-bd_dom_sf"/>
</dbReference>
<dbReference type="Gene3D" id="1.20.1420.30">
    <property type="entry name" value="NCX, central ion-binding region"/>
    <property type="match status" value="1"/>
</dbReference>
<evidence type="ECO:0000256" key="2">
    <source>
        <dbReference type="ARBA" id="ARBA00022692"/>
    </source>
</evidence>
<feature type="transmembrane region" description="Helical" evidence="5">
    <location>
        <begin position="253"/>
        <end position="276"/>
    </location>
</feature>
<feature type="domain" description="Sodium/calcium exchanger membrane region" evidence="6">
    <location>
        <begin position="190"/>
        <end position="326"/>
    </location>
</feature>
<keyword evidence="4 5" id="KW-0472">Membrane</keyword>
<name>A0A6J4SPC9_9ACTN</name>
<keyword evidence="2 5" id="KW-0812">Transmembrane</keyword>
<dbReference type="InterPro" id="IPR004837">
    <property type="entry name" value="NaCa_Exmemb"/>
</dbReference>
<sequence length="329" mass="33545">MTVVLLLVSFALILGGAVLFTNAVEWLGKRLGFGHGAVGSLLAAVGTALPESLIPIVALVGGAGSGEDVAIGAIIGAPFMLATVAMVLVGGSALAFAARRKTGRTINADPALVRRDLGAFLILLTVALLLGLGAPEGLRIAGGVVLFGAYVLYAYITVRGGGSPAHDDELSPLTFDPTKDDPPTTLQIALQVIVGLGLIIAGAELFVEELVVIAEGLGIGALALALVLAPLATELPEKANSVFWMRQSKDSLAVGNITGAMVFQSTIPVSVGLIFTEWELNRFALAGGVLALAGGALAYVALRRGRVNAPFVAAWLALFAAFVVFVALG</sequence>
<proteinExistence type="predicted"/>
<dbReference type="GO" id="GO:0005886">
    <property type="term" value="C:plasma membrane"/>
    <property type="evidence" value="ECO:0007669"/>
    <property type="project" value="TreeGrafter"/>
</dbReference>
<evidence type="ECO:0000256" key="5">
    <source>
        <dbReference type="SAM" id="Phobius"/>
    </source>
</evidence>
<feature type="transmembrane region" description="Helical" evidence="5">
    <location>
        <begin position="69"/>
        <end position="96"/>
    </location>
</feature>
<feature type="transmembrane region" description="Helical" evidence="5">
    <location>
        <begin position="140"/>
        <end position="158"/>
    </location>
</feature>